<name>A0ABP7HN60_9ACTN</name>
<evidence type="ECO:0000256" key="1">
    <source>
        <dbReference type="SAM" id="MobiDB-lite"/>
    </source>
</evidence>
<dbReference type="EMBL" id="BAABDE010000015">
    <property type="protein sequence ID" value="GAA3796472.1"/>
    <property type="molecule type" value="Genomic_DNA"/>
</dbReference>
<sequence>MGLRTYQLAGRNGMGDDGQPEEEPRTPVVVGNYSQGEIHCHPESSIAVRESPGYGPAPHFLPTSGRSV</sequence>
<evidence type="ECO:0000313" key="3">
    <source>
        <dbReference type="Proteomes" id="UP001501009"/>
    </source>
</evidence>
<organism evidence="2 3">
    <name type="scientific">Streptomyces coacervatus</name>
    <dbReference type="NCBI Taxonomy" id="647381"/>
    <lineage>
        <taxon>Bacteria</taxon>
        <taxon>Bacillati</taxon>
        <taxon>Actinomycetota</taxon>
        <taxon>Actinomycetes</taxon>
        <taxon>Kitasatosporales</taxon>
        <taxon>Streptomycetaceae</taxon>
        <taxon>Streptomyces</taxon>
    </lineage>
</organism>
<evidence type="ECO:0000313" key="2">
    <source>
        <dbReference type="EMBL" id="GAA3796472.1"/>
    </source>
</evidence>
<feature type="region of interest" description="Disordered" evidence="1">
    <location>
        <begin position="1"/>
        <end position="27"/>
    </location>
</feature>
<reference evidence="3" key="1">
    <citation type="journal article" date="2019" name="Int. J. Syst. Evol. Microbiol.">
        <title>The Global Catalogue of Microorganisms (GCM) 10K type strain sequencing project: providing services to taxonomists for standard genome sequencing and annotation.</title>
        <authorList>
            <consortium name="The Broad Institute Genomics Platform"/>
            <consortium name="The Broad Institute Genome Sequencing Center for Infectious Disease"/>
            <person name="Wu L."/>
            <person name="Ma J."/>
        </authorList>
    </citation>
    <scope>NUCLEOTIDE SEQUENCE [LARGE SCALE GENOMIC DNA]</scope>
    <source>
        <strain evidence="3">JCM 17138</strain>
    </source>
</reference>
<comment type="caution">
    <text evidence="2">The sequence shown here is derived from an EMBL/GenBank/DDBJ whole genome shotgun (WGS) entry which is preliminary data.</text>
</comment>
<feature type="region of interest" description="Disordered" evidence="1">
    <location>
        <begin position="47"/>
        <end position="68"/>
    </location>
</feature>
<dbReference type="Proteomes" id="UP001501009">
    <property type="component" value="Unassembled WGS sequence"/>
</dbReference>
<accession>A0ABP7HN60</accession>
<keyword evidence="3" id="KW-1185">Reference proteome</keyword>
<protein>
    <submittedName>
        <fullName evidence="2">Uncharacterized protein</fullName>
    </submittedName>
</protein>
<gene>
    <name evidence="2" type="ORF">GCM10022403_032890</name>
</gene>
<proteinExistence type="predicted"/>